<dbReference type="EMBL" id="MXAP01000184">
    <property type="protein sequence ID" value="OPH33255.1"/>
    <property type="molecule type" value="Genomic_DNA"/>
</dbReference>
<evidence type="ECO:0000313" key="3">
    <source>
        <dbReference type="Proteomes" id="UP000190777"/>
    </source>
</evidence>
<reference evidence="1 3" key="1">
    <citation type="submission" date="2017-03" db="EMBL/GenBank/DDBJ databases">
        <title>Draft genome sequence of Moraxella equi CCUG 4950T type strain.</title>
        <authorList>
            <person name="Salva-Serra F."/>
            <person name="Engstrom-Jakobsson H."/>
            <person name="Thorell K."/>
            <person name="Jaen-Luchoro D."/>
            <person name="Gonzales-Siles L."/>
            <person name="Karlsson R."/>
            <person name="Yazdan S."/>
            <person name="Boulund F."/>
            <person name="Johnning A."/>
            <person name="Engstrand L."/>
            <person name="Kristiansson E."/>
            <person name="Moore E."/>
        </authorList>
    </citation>
    <scope>NUCLEOTIDE SEQUENCE [LARGE SCALE GENOMIC DNA]</scope>
    <source>
        <strain evidence="1 3">CCUG 4950</strain>
    </source>
</reference>
<dbReference type="Gene3D" id="3.30.420.240">
    <property type="match status" value="1"/>
</dbReference>
<dbReference type="AlphaFoldDB" id="A0A378QRV7"/>
<dbReference type="InterPro" id="IPR027417">
    <property type="entry name" value="P-loop_NTPase"/>
</dbReference>
<dbReference type="NCBIfam" id="TIGR01630">
    <property type="entry name" value="psiM2_ORF9"/>
    <property type="match status" value="1"/>
</dbReference>
<sequence>MKAKQFLTELKALQSALTAQIQAMTHDWDDSPKAIADRRARVFNPIGGYEYFVRTYFPHYIRNPDKSKLHEYLFEVLPAMAFNEQSQKQAIAAPRAEAKSTIVSKLYPIWRTVIGKLRYALIAMDSIRQAYTILTAIKAELESNIRLKTDFPEVFGVGVKWQEGEIITKNNVKIEVAGSGQRLRGLTHGAYRPDLVILDDIENDKNVLKAEQRDKTQDWIRQTIEPLGVAGEKMDIVYIGTILHYDSVLNRTLNSPEWVSARFKAIIQMPENMALWDEWEALYLAKQLDEAMAFYQMHKKQMDKGAVVSWSARPILTMMTIRANNRKAFDSEYQNDPTAGDDAPFAKAISYWHELPDNLIYFGAVDPSLGKAGASRDPSAIVVAGLERATGKVYVVVADIKKRLPDRIISDVIHYQRQYGCVKWAVEAVQFQEFFRTELVRRSAESGVPVPAMPVKPTSDKLLRIETLQPYMANGLLLLHTSQSTLIDQFRHFPKADHDDGADAVEMVYKLATGFKRQATAQPIDIPEPSQFGSMSFGSGFGYYQ</sequence>
<proteinExistence type="predicted"/>
<protein>
    <submittedName>
        <fullName evidence="2">Phage uncharacterized protein, C-terminal domain</fullName>
    </submittedName>
</protein>
<dbReference type="Gene3D" id="3.40.50.300">
    <property type="entry name" value="P-loop containing nucleotide triphosphate hydrolases"/>
    <property type="match status" value="1"/>
</dbReference>
<evidence type="ECO:0000313" key="4">
    <source>
        <dbReference type="Proteomes" id="UP000254618"/>
    </source>
</evidence>
<dbReference type="Proteomes" id="UP000254618">
    <property type="component" value="Unassembled WGS sequence"/>
</dbReference>
<evidence type="ECO:0000313" key="2">
    <source>
        <dbReference type="EMBL" id="STZ03629.1"/>
    </source>
</evidence>
<organism evidence="2 4">
    <name type="scientific">Moraxella equi</name>
    <dbReference type="NCBI Taxonomy" id="60442"/>
    <lineage>
        <taxon>Bacteria</taxon>
        <taxon>Pseudomonadati</taxon>
        <taxon>Pseudomonadota</taxon>
        <taxon>Gammaproteobacteria</taxon>
        <taxon>Moraxellales</taxon>
        <taxon>Moraxellaceae</taxon>
        <taxon>Moraxella</taxon>
    </lineage>
</organism>
<accession>A0A378QRV7</accession>
<dbReference type="EMBL" id="UGQF01000001">
    <property type="protein sequence ID" value="STZ03629.1"/>
    <property type="molecule type" value="Genomic_DNA"/>
</dbReference>
<reference evidence="2 4" key="2">
    <citation type="submission" date="2018-06" db="EMBL/GenBank/DDBJ databases">
        <authorList>
            <consortium name="Pathogen Informatics"/>
            <person name="Doyle S."/>
        </authorList>
    </citation>
    <scope>NUCLEOTIDE SEQUENCE [LARGE SCALE GENOMIC DNA]</scope>
    <source>
        <strain evidence="2 4">NCTC11012</strain>
    </source>
</reference>
<dbReference type="InterPro" id="IPR006517">
    <property type="entry name" value="Phage_terminase_lsu-like_C"/>
</dbReference>
<dbReference type="Proteomes" id="UP000190777">
    <property type="component" value="Unassembled WGS sequence"/>
</dbReference>
<gene>
    <name evidence="1" type="ORF">B5J93_13070</name>
    <name evidence="2" type="ORF">NCTC11012_01883</name>
</gene>
<keyword evidence="3" id="KW-1185">Reference proteome</keyword>
<name>A0A378QRV7_9GAMM</name>
<evidence type="ECO:0000313" key="1">
    <source>
        <dbReference type="EMBL" id="OPH33255.1"/>
    </source>
</evidence>